<dbReference type="InterPro" id="IPR058790">
    <property type="entry name" value="BSH_CusB"/>
</dbReference>
<dbReference type="Pfam" id="PF25975">
    <property type="entry name" value="CzcB_C"/>
    <property type="match status" value="1"/>
</dbReference>
<feature type="compositionally biased region" description="Basic and acidic residues" evidence="3">
    <location>
        <begin position="38"/>
        <end position="90"/>
    </location>
</feature>
<dbReference type="InterPro" id="IPR051909">
    <property type="entry name" value="MFP_Cation_Efflux"/>
</dbReference>
<dbReference type="Proteomes" id="UP001597102">
    <property type="component" value="Unassembled WGS sequence"/>
</dbReference>
<dbReference type="Gene3D" id="2.40.30.170">
    <property type="match status" value="1"/>
</dbReference>
<dbReference type="InterPro" id="IPR006143">
    <property type="entry name" value="RND_pump_MFP"/>
</dbReference>
<feature type="compositionally biased region" description="Acidic residues" evidence="3">
    <location>
        <begin position="590"/>
        <end position="602"/>
    </location>
</feature>
<keyword evidence="2" id="KW-0813">Transport</keyword>
<dbReference type="SUPFAM" id="SSF111369">
    <property type="entry name" value="HlyD-like secretion proteins"/>
    <property type="match status" value="1"/>
</dbReference>
<dbReference type="PANTHER" id="PTHR30097:SF15">
    <property type="entry name" value="CATION EFFLUX SYSTEM PROTEIN CUSB"/>
    <property type="match status" value="1"/>
</dbReference>
<dbReference type="Pfam" id="PF25919">
    <property type="entry name" value="BSH_CusB"/>
    <property type="match status" value="1"/>
</dbReference>
<feature type="region of interest" description="Disordered" evidence="3">
    <location>
        <begin position="582"/>
        <end position="602"/>
    </location>
</feature>
<dbReference type="PANTHER" id="PTHR30097">
    <property type="entry name" value="CATION EFFLUX SYSTEM PROTEIN CUSB"/>
    <property type="match status" value="1"/>
</dbReference>
<evidence type="ECO:0000256" key="2">
    <source>
        <dbReference type="ARBA" id="ARBA00022448"/>
    </source>
</evidence>
<accession>A0ABW3JD46</accession>
<feature type="domain" description="CusB-like barrel-sandwich hybrid" evidence="4">
    <location>
        <begin position="294"/>
        <end position="414"/>
    </location>
</feature>
<dbReference type="InterPro" id="IPR058649">
    <property type="entry name" value="CzcB_C"/>
</dbReference>
<dbReference type="NCBIfam" id="TIGR01730">
    <property type="entry name" value="RND_mfp"/>
    <property type="match status" value="1"/>
</dbReference>
<feature type="region of interest" description="Disordered" evidence="3">
    <location>
        <begin position="32"/>
        <end position="211"/>
    </location>
</feature>
<feature type="domain" description="CzcB-like C-terminal circularly permuted SH3-like" evidence="6">
    <location>
        <begin position="503"/>
        <end position="563"/>
    </location>
</feature>
<feature type="domain" description="CusB-like beta-barrel" evidence="5">
    <location>
        <begin position="419"/>
        <end position="494"/>
    </location>
</feature>
<keyword evidence="8" id="KW-1185">Reference proteome</keyword>
<reference evidence="8" key="1">
    <citation type="journal article" date="2019" name="Int. J. Syst. Evol. Microbiol.">
        <title>The Global Catalogue of Microorganisms (GCM) 10K type strain sequencing project: providing services to taxonomists for standard genome sequencing and annotation.</title>
        <authorList>
            <consortium name="The Broad Institute Genomics Platform"/>
            <consortium name="The Broad Institute Genome Sequencing Center for Infectious Disease"/>
            <person name="Wu L."/>
            <person name="Ma J."/>
        </authorList>
    </citation>
    <scope>NUCLEOTIDE SEQUENCE [LARGE SCALE GENOMIC DNA]</scope>
    <source>
        <strain evidence="8">CCUG 61697</strain>
    </source>
</reference>
<evidence type="ECO:0000259" key="6">
    <source>
        <dbReference type="Pfam" id="PF25975"/>
    </source>
</evidence>
<evidence type="ECO:0000259" key="4">
    <source>
        <dbReference type="Pfam" id="PF25919"/>
    </source>
</evidence>
<evidence type="ECO:0000256" key="3">
    <source>
        <dbReference type="SAM" id="MobiDB-lite"/>
    </source>
</evidence>
<protein>
    <submittedName>
        <fullName evidence="7">Efflux RND transporter periplasmic adaptor subunit</fullName>
    </submittedName>
</protein>
<feature type="compositionally biased region" description="Basic and acidic residues" evidence="3">
    <location>
        <begin position="126"/>
        <end position="162"/>
    </location>
</feature>
<evidence type="ECO:0000259" key="5">
    <source>
        <dbReference type="Pfam" id="PF25954"/>
    </source>
</evidence>
<proteinExistence type="inferred from homology"/>
<dbReference type="Gene3D" id="2.40.420.20">
    <property type="match status" value="1"/>
</dbReference>
<name>A0ABW3JD46_9HYPH</name>
<comment type="caution">
    <text evidence="7">The sequence shown here is derived from an EMBL/GenBank/DDBJ whole genome shotgun (WGS) entry which is preliminary data.</text>
</comment>
<organism evidence="7 8">
    <name type="scientific">Methyloligella solikamskensis</name>
    <dbReference type="NCBI Taxonomy" id="1177756"/>
    <lineage>
        <taxon>Bacteria</taxon>
        <taxon>Pseudomonadati</taxon>
        <taxon>Pseudomonadota</taxon>
        <taxon>Alphaproteobacteria</taxon>
        <taxon>Hyphomicrobiales</taxon>
        <taxon>Hyphomicrobiaceae</taxon>
        <taxon>Methyloligella</taxon>
    </lineage>
</organism>
<dbReference type="RefSeq" id="WP_379090501.1">
    <property type="nucleotide sequence ID" value="NZ_JBHTJO010000001.1"/>
</dbReference>
<dbReference type="Pfam" id="PF25954">
    <property type="entry name" value="Beta-barrel_RND_2"/>
    <property type="match status" value="1"/>
</dbReference>
<sequence length="602" mass="65230">MKRLNSLALLAAGIAAGLGGSLLYSGYWPEPKPATAAEQHDHGEAPPEAAGHDHADHDAADGEHSGHDHTGHGSDHDQAENGENGREVLYYRDPMGSPDTSPVPKKDSMGMDYIPVYADEGDEKPDDAGHDHQGEDGQAGMDHDAEGHKADEHSGMDHDSMDHGSMSGESMDSDAMDHDSMGGDAMDHEDYNHGEASDEKGKGEASSDADGEREILYYRNPMGLPDTSPVPKKDSMGMDYIPVYADEAEGGDTVKVSLDKIQRSGVKTEKVGRKALSREVRGVGTVEHDESTISVVTVRSDGYIEDLFVDRMGQHVEAGEPMFRFYSSQIQLAQVDLLVSLRSRSRTGSDREVEGAIQKLRNLDVPQSRIEEVIETKKNPRTLDWPAPATGHVMSKDVLKGQFVEAGEELFRIANTDHVWVIAEVAEADIGEVAVGAPATVTLRAFPNKPHEGKVTFVYPHMTNMQTRTVPVRIELPNPDGDMRPGMYADVVFHRGAEAPDVVAVPDDAVIDSGARTVVLIAKGGGRFQPREVKLGRRGQNYVEILEGVSEGEEVVTSATFLIDSESKLKAALQTFDQDKPVEGMAGEGMADEEMTEEGMTQ</sequence>
<evidence type="ECO:0000313" key="7">
    <source>
        <dbReference type="EMBL" id="MFD0988001.1"/>
    </source>
</evidence>
<dbReference type="EMBL" id="JBHTJO010000001">
    <property type="protein sequence ID" value="MFD0988001.1"/>
    <property type="molecule type" value="Genomic_DNA"/>
</dbReference>
<feature type="compositionally biased region" description="Basic and acidic residues" evidence="3">
    <location>
        <begin position="175"/>
        <end position="211"/>
    </location>
</feature>
<evidence type="ECO:0000256" key="1">
    <source>
        <dbReference type="ARBA" id="ARBA00009477"/>
    </source>
</evidence>
<evidence type="ECO:0000313" key="8">
    <source>
        <dbReference type="Proteomes" id="UP001597102"/>
    </source>
</evidence>
<gene>
    <name evidence="7" type="ORF">ACFQ2F_12930</name>
</gene>
<dbReference type="InterPro" id="IPR058792">
    <property type="entry name" value="Beta-barrel_RND_2"/>
</dbReference>
<comment type="similarity">
    <text evidence="1">Belongs to the membrane fusion protein (MFP) (TC 8.A.1) family.</text>
</comment>